<dbReference type="PANTHER" id="PTHR33495:SF2">
    <property type="entry name" value="ANTI-SIGMA FACTOR ANTAGONIST TM_1081-RELATED"/>
    <property type="match status" value="1"/>
</dbReference>
<evidence type="ECO:0000256" key="2">
    <source>
        <dbReference type="RuleBase" id="RU003749"/>
    </source>
</evidence>
<evidence type="ECO:0000313" key="4">
    <source>
        <dbReference type="EMBL" id="SDJ96807.1"/>
    </source>
</evidence>
<evidence type="ECO:0000259" key="3">
    <source>
        <dbReference type="PROSITE" id="PS50801"/>
    </source>
</evidence>
<dbReference type="CDD" id="cd07043">
    <property type="entry name" value="STAS_anti-anti-sigma_factors"/>
    <property type="match status" value="1"/>
</dbReference>
<sequence>MTPLSLDCSRLADAVLVTVAGELDATNADWFESFVEHSRQPGIPVLFDLHGLTFMDSCGMNVLLRLAAAGPVHLAAVQAIPARVLQITGMWAILNIHSSVEQAVTALSDADLRENPHGIHEPDLPSAG</sequence>
<dbReference type="InterPro" id="IPR002645">
    <property type="entry name" value="STAS_dom"/>
</dbReference>
<evidence type="ECO:0000313" key="5">
    <source>
        <dbReference type="Proteomes" id="UP000199202"/>
    </source>
</evidence>
<name>A0A1G8Y297_9ACTN</name>
<comment type="similarity">
    <text evidence="1 2">Belongs to the anti-sigma-factor antagonist family.</text>
</comment>
<organism evidence="4 5">
    <name type="scientific">Nonomuraea jiangxiensis</name>
    <dbReference type="NCBI Taxonomy" id="633440"/>
    <lineage>
        <taxon>Bacteria</taxon>
        <taxon>Bacillati</taxon>
        <taxon>Actinomycetota</taxon>
        <taxon>Actinomycetes</taxon>
        <taxon>Streptosporangiales</taxon>
        <taxon>Streptosporangiaceae</taxon>
        <taxon>Nonomuraea</taxon>
    </lineage>
</organism>
<evidence type="ECO:0000256" key="1">
    <source>
        <dbReference type="ARBA" id="ARBA00009013"/>
    </source>
</evidence>
<dbReference type="SUPFAM" id="SSF52091">
    <property type="entry name" value="SpoIIaa-like"/>
    <property type="match status" value="1"/>
</dbReference>
<dbReference type="InterPro" id="IPR003658">
    <property type="entry name" value="Anti-sigma_ant"/>
</dbReference>
<proteinExistence type="inferred from homology"/>
<keyword evidence="5" id="KW-1185">Reference proteome</keyword>
<dbReference type="OrthoDB" id="3577449at2"/>
<dbReference type="AlphaFoldDB" id="A0A1G8Y297"/>
<dbReference type="EMBL" id="FNDJ01000013">
    <property type="protein sequence ID" value="SDJ96807.1"/>
    <property type="molecule type" value="Genomic_DNA"/>
</dbReference>
<accession>A0A1G8Y297</accession>
<dbReference type="GO" id="GO:0043856">
    <property type="term" value="F:anti-sigma factor antagonist activity"/>
    <property type="evidence" value="ECO:0007669"/>
    <property type="project" value="InterPro"/>
</dbReference>
<dbReference type="RefSeq" id="WP_090937426.1">
    <property type="nucleotide sequence ID" value="NZ_FNDJ01000013.1"/>
</dbReference>
<dbReference type="NCBIfam" id="TIGR00377">
    <property type="entry name" value="ant_ant_sig"/>
    <property type="match status" value="1"/>
</dbReference>
<dbReference type="InterPro" id="IPR036513">
    <property type="entry name" value="STAS_dom_sf"/>
</dbReference>
<dbReference type="Pfam" id="PF01740">
    <property type="entry name" value="STAS"/>
    <property type="match status" value="1"/>
</dbReference>
<reference evidence="4 5" key="1">
    <citation type="submission" date="2016-10" db="EMBL/GenBank/DDBJ databases">
        <authorList>
            <person name="de Groot N.N."/>
        </authorList>
    </citation>
    <scope>NUCLEOTIDE SEQUENCE [LARGE SCALE GENOMIC DNA]</scope>
    <source>
        <strain evidence="4 5">CGMCC 4.6533</strain>
    </source>
</reference>
<dbReference type="STRING" id="633440.SAMN05421869_113146"/>
<feature type="domain" description="STAS" evidence="3">
    <location>
        <begin position="4"/>
        <end position="107"/>
    </location>
</feature>
<protein>
    <recommendedName>
        <fullName evidence="2">Anti-sigma factor antagonist</fullName>
    </recommendedName>
</protein>
<dbReference type="Proteomes" id="UP000199202">
    <property type="component" value="Unassembled WGS sequence"/>
</dbReference>
<gene>
    <name evidence="4" type="ORF">SAMN05421869_113146</name>
</gene>
<dbReference type="Gene3D" id="3.30.750.24">
    <property type="entry name" value="STAS domain"/>
    <property type="match status" value="1"/>
</dbReference>
<dbReference type="PANTHER" id="PTHR33495">
    <property type="entry name" value="ANTI-SIGMA FACTOR ANTAGONIST TM_1081-RELATED-RELATED"/>
    <property type="match status" value="1"/>
</dbReference>
<dbReference type="PROSITE" id="PS50801">
    <property type="entry name" value="STAS"/>
    <property type="match status" value="1"/>
</dbReference>